<dbReference type="GO" id="GO:0004386">
    <property type="term" value="F:helicase activity"/>
    <property type="evidence" value="ECO:0007669"/>
    <property type="project" value="UniProtKB-KW"/>
</dbReference>
<dbReference type="Proteomes" id="UP000051291">
    <property type="component" value="Unassembled WGS sequence"/>
</dbReference>
<evidence type="ECO:0000256" key="9">
    <source>
        <dbReference type="ARBA" id="ARBA00023204"/>
    </source>
</evidence>
<feature type="domain" description="PD-(D/E)XK endonuclease-like" evidence="10">
    <location>
        <begin position="875"/>
        <end position="1123"/>
    </location>
</feature>
<dbReference type="PANTHER" id="PTHR30591">
    <property type="entry name" value="RECBCD ENZYME SUBUNIT RECC"/>
    <property type="match status" value="1"/>
</dbReference>
<keyword evidence="6" id="KW-0269">Exonuclease</keyword>
<keyword evidence="9" id="KW-0234">DNA repair</keyword>
<dbReference type="InterPro" id="IPR049035">
    <property type="entry name" value="ADDB_N"/>
</dbReference>
<dbReference type="SUPFAM" id="SSF52540">
    <property type="entry name" value="P-loop containing nucleoside triphosphate hydrolases"/>
    <property type="match status" value="1"/>
</dbReference>
<keyword evidence="1" id="KW-0540">Nuclease</keyword>
<evidence type="ECO:0000256" key="2">
    <source>
        <dbReference type="ARBA" id="ARBA00022741"/>
    </source>
</evidence>
<protein>
    <submittedName>
        <fullName evidence="12">ATP-dependent helicase deoxyribonuclease subunit B</fullName>
    </submittedName>
</protein>
<sequence>MGVQFVLGKASMDHEAVMHQQLSAWLQTDPGAQFFYLVPEHIKFESEVNVLNYLRKEKQTQFFASANVQVLSFTRFAWFFLRNSSVLNRQNLSQTGLAMLVTHLLNKIQKQDLTIFSSEQNQAGFAAKLADQLVEFRLSGFEPEDLFEMQKAAVKQRQSNLADKLGDLAVIYREFLNAKVNGQQLLDQFLDPAKLMDLLFEELQRLDLSHQYFLISGFDQFNAREIKILKHLMQNAHDVMISLPLDDLASKKLPRPNELFYRPAKLYQRLRHLVPAKNIKVRWALTPRVNSSLQKLEDYWITNHRIGAQSNVELSQDEKQQISITQTVDRISEVKWVAGKIRRMVAESQQTDHPYEYRDFLVLTPDTSKYQNLIEPVFEQFQIPLFTDLTQTMASHPLVEFILALFDVQQHGFNYQSIMRFLKTELFIPKQIIKGRTLELMRKREQQWLQDHSNSKSLIPTDAEEVELRRAATYRNTLDVVENYLLAHGIQTKSAWQKEWIVQELPLNEKETTEELLERERQLTINRNANLLRKQVLELFESYQQALKHVKTGRDFAIVLYRTLDKAEVSETLRQWQQGAQQILSENHQATDATLHGNAVDPTRPEQVWNVFCQLMDEYVMALGDEPFDRELFINIFQSGFETASYKRVPSTLDQVIFSQSGNAQMQNRKIAFVIGATDDVMPAKVDDQKLLSEDDRNVLNDIWNSTANDDKFLPETCEMRMAEEPFTNYIAFMSPSEQLYFSYPINDSDGAELKLSGYVKKIKDDLNIPVTKLDLIAPNYGSEIIQYIGTPMTTINELLRLSRELQRQKVQLSPEWSTIYNYVKQQDPQRVLRIFNSLNYSNDVLPGTPVDENGHKKLDESLVKELYGNEIFGSISRLETYFKNPYEYFLKYGLALKPRTIFEPTSANVGDFFHDVMAVLIDHLQQDGATLSTLKSDDFDQLLGQVLGEISALDEFDVFKQTARNRYLQRRLVQSTRKVSQAIYRQHRKRKVFSLKTEATFGFGNDAVLTGKRFKAIDVQRAPIPQMSLQGRLDRIDVIEDLKHHLYYNVADYKSGSINAKLDKFLVKSFSGISLQLLTYLAVLRDNQSQLLQMLQQNKAIQSQITDADQHEISLGSAVYFHLGTPQEKQTNYQKVMSAKQAISHADSKFVYDGIFRRGKEDPEDYVKALGTIYDNQDVELNLDNYKLNLLKSGKLSKASLKKMYDLDHFNALLDLDLYKISQATNDIFSGVIDLAPYKLANSTGLDFSDYLPIMTFDPMIGNQYRDLNGLTNISTNELWQRIEAESELWQSIKKQVEED</sequence>
<evidence type="ECO:0000256" key="4">
    <source>
        <dbReference type="ARBA" id="ARBA00022801"/>
    </source>
</evidence>
<proteinExistence type="predicted"/>
<evidence type="ECO:0000256" key="7">
    <source>
        <dbReference type="ARBA" id="ARBA00022840"/>
    </source>
</evidence>
<dbReference type="EMBL" id="AYYZ01000029">
    <property type="protein sequence ID" value="KRM52004.1"/>
    <property type="molecule type" value="Genomic_DNA"/>
</dbReference>
<dbReference type="PATRIC" id="fig|1423820.4.peg.1224"/>
<dbReference type="GO" id="GO:0006281">
    <property type="term" value="P:DNA repair"/>
    <property type="evidence" value="ECO:0007669"/>
    <property type="project" value="UniProtKB-KW"/>
</dbReference>
<dbReference type="Gene3D" id="3.40.50.300">
    <property type="entry name" value="P-loop containing nucleotide triphosphate hydrolases"/>
    <property type="match status" value="4"/>
</dbReference>
<dbReference type="RefSeq" id="WP_057907022.1">
    <property type="nucleotide sequence ID" value="NZ_AYYZ01000029.1"/>
</dbReference>
<dbReference type="InterPro" id="IPR038726">
    <property type="entry name" value="PDDEXK_AddAB-type"/>
</dbReference>
<keyword evidence="3" id="KW-0227">DNA damage</keyword>
<keyword evidence="8" id="KW-0238">DNA-binding</keyword>
<evidence type="ECO:0000313" key="12">
    <source>
        <dbReference type="EMBL" id="KRM52004.1"/>
    </source>
</evidence>
<dbReference type="Pfam" id="PF21445">
    <property type="entry name" value="ADDB_N"/>
    <property type="match status" value="1"/>
</dbReference>
<keyword evidence="2" id="KW-0547">Nucleotide-binding</keyword>
<dbReference type="InterPro" id="IPR027417">
    <property type="entry name" value="P-loop_NTPase"/>
</dbReference>
<dbReference type="GO" id="GO:0005524">
    <property type="term" value="F:ATP binding"/>
    <property type="evidence" value="ECO:0007669"/>
    <property type="project" value="UniProtKB-KW"/>
</dbReference>
<evidence type="ECO:0000259" key="10">
    <source>
        <dbReference type="Pfam" id="PF12705"/>
    </source>
</evidence>
<reference evidence="12 13" key="1">
    <citation type="journal article" date="2015" name="Genome Announc.">
        <title>Expanding the biotechnology potential of lactobacilli through comparative genomics of 213 strains and associated genera.</title>
        <authorList>
            <person name="Sun Z."/>
            <person name="Harris H.M."/>
            <person name="McCann A."/>
            <person name="Guo C."/>
            <person name="Argimon S."/>
            <person name="Zhang W."/>
            <person name="Yang X."/>
            <person name="Jeffery I.B."/>
            <person name="Cooney J.C."/>
            <person name="Kagawa T.F."/>
            <person name="Liu W."/>
            <person name="Song Y."/>
            <person name="Salvetti E."/>
            <person name="Wrobel A."/>
            <person name="Rasinkangas P."/>
            <person name="Parkhill J."/>
            <person name="Rea M.C."/>
            <person name="O'Sullivan O."/>
            <person name="Ritari J."/>
            <person name="Douillard F.P."/>
            <person name="Paul Ross R."/>
            <person name="Yang R."/>
            <person name="Briner A.E."/>
            <person name="Felis G.E."/>
            <person name="de Vos W.M."/>
            <person name="Barrangou R."/>
            <person name="Klaenhammer T.R."/>
            <person name="Caufield P.W."/>
            <person name="Cui Y."/>
            <person name="Zhang H."/>
            <person name="O'Toole P.W."/>
        </authorList>
    </citation>
    <scope>NUCLEOTIDE SEQUENCE [LARGE SCALE GENOMIC DNA]</scope>
    <source>
        <strain evidence="12 13">DSM 20653</strain>
    </source>
</reference>
<dbReference type="STRING" id="1423820.FC64_GL001198"/>
<dbReference type="GO" id="GO:0003677">
    <property type="term" value="F:DNA binding"/>
    <property type="evidence" value="ECO:0007669"/>
    <property type="project" value="UniProtKB-KW"/>
</dbReference>
<evidence type="ECO:0000256" key="5">
    <source>
        <dbReference type="ARBA" id="ARBA00022806"/>
    </source>
</evidence>
<dbReference type="GO" id="GO:0004527">
    <property type="term" value="F:exonuclease activity"/>
    <property type="evidence" value="ECO:0007669"/>
    <property type="project" value="UniProtKB-KW"/>
</dbReference>
<keyword evidence="4" id="KW-0378">Hydrolase</keyword>
<keyword evidence="13" id="KW-1185">Reference proteome</keyword>
<keyword evidence="5 12" id="KW-0347">Helicase</keyword>
<evidence type="ECO:0000256" key="6">
    <source>
        <dbReference type="ARBA" id="ARBA00022839"/>
    </source>
</evidence>
<gene>
    <name evidence="12" type="ORF">FC64_GL001198</name>
</gene>
<evidence type="ECO:0000259" key="11">
    <source>
        <dbReference type="Pfam" id="PF21445"/>
    </source>
</evidence>
<accession>A0A0R1ZG00</accession>
<dbReference type="Pfam" id="PF12705">
    <property type="entry name" value="PDDEXK_1"/>
    <property type="match status" value="1"/>
</dbReference>
<comment type="caution">
    <text evidence="12">The sequence shown here is derived from an EMBL/GenBank/DDBJ whole genome shotgun (WGS) entry which is preliminary data.</text>
</comment>
<feature type="domain" description="ATP-dependent helicase/deoxyribonuclease subunit B N-terminal" evidence="11">
    <location>
        <begin position="5"/>
        <end position="284"/>
    </location>
</feature>
<dbReference type="PANTHER" id="PTHR30591:SF1">
    <property type="entry name" value="RECBCD ENZYME SUBUNIT RECC"/>
    <property type="match status" value="1"/>
</dbReference>
<evidence type="ECO:0000256" key="3">
    <source>
        <dbReference type="ARBA" id="ARBA00022763"/>
    </source>
</evidence>
<name>A0A0R1ZG00_9LACO</name>
<dbReference type="GO" id="GO:0006310">
    <property type="term" value="P:DNA recombination"/>
    <property type="evidence" value="ECO:0007669"/>
    <property type="project" value="TreeGrafter"/>
</dbReference>
<evidence type="ECO:0000256" key="8">
    <source>
        <dbReference type="ARBA" id="ARBA00023125"/>
    </source>
</evidence>
<organism evidence="12 13">
    <name type="scientific">Ligilactobacillus araffinosus DSM 20653</name>
    <dbReference type="NCBI Taxonomy" id="1423820"/>
    <lineage>
        <taxon>Bacteria</taxon>
        <taxon>Bacillati</taxon>
        <taxon>Bacillota</taxon>
        <taxon>Bacilli</taxon>
        <taxon>Lactobacillales</taxon>
        <taxon>Lactobacillaceae</taxon>
        <taxon>Ligilactobacillus</taxon>
    </lineage>
</organism>
<evidence type="ECO:0000313" key="13">
    <source>
        <dbReference type="Proteomes" id="UP000051291"/>
    </source>
</evidence>
<evidence type="ECO:0000256" key="1">
    <source>
        <dbReference type="ARBA" id="ARBA00022722"/>
    </source>
</evidence>
<keyword evidence="7" id="KW-0067">ATP-binding</keyword>